<feature type="compositionally biased region" description="Basic residues" evidence="4">
    <location>
        <begin position="276"/>
        <end position="290"/>
    </location>
</feature>
<protein>
    <submittedName>
        <fullName evidence="5">Zinc finger and SCAN domain-containing 22</fullName>
    </submittedName>
</protein>
<evidence type="ECO:0000313" key="6">
    <source>
        <dbReference type="Proteomes" id="UP001152795"/>
    </source>
</evidence>
<dbReference type="Pfam" id="PF00096">
    <property type="entry name" value="zf-C2H2"/>
    <property type="match status" value="2"/>
</dbReference>
<comment type="caution">
    <text evidence="5">The sequence shown here is derived from an EMBL/GenBank/DDBJ whole genome shotgun (WGS) entry which is preliminary data.</text>
</comment>
<dbReference type="SUPFAM" id="SSF56672">
    <property type="entry name" value="DNA/RNA polymerases"/>
    <property type="match status" value="1"/>
</dbReference>
<evidence type="ECO:0000313" key="5">
    <source>
        <dbReference type="EMBL" id="CAB3985281.1"/>
    </source>
</evidence>
<dbReference type="PANTHER" id="PTHR33206:SF1">
    <property type="entry name" value="DNA-DIRECTED DNA POLYMERASE"/>
    <property type="match status" value="1"/>
</dbReference>
<proteinExistence type="predicted"/>
<evidence type="ECO:0000256" key="1">
    <source>
        <dbReference type="ARBA" id="ARBA00022723"/>
    </source>
</evidence>
<dbReference type="Gene3D" id="3.40.960.10">
    <property type="entry name" value="VSR Endonuclease"/>
    <property type="match status" value="1"/>
</dbReference>
<reference evidence="5" key="1">
    <citation type="submission" date="2020-04" db="EMBL/GenBank/DDBJ databases">
        <authorList>
            <person name="Alioto T."/>
            <person name="Alioto T."/>
            <person name="Gomez Garrido J."/>
        </authorList>
    </citation>
    <scope>NUCLEOTIDE SEQUENCE</scope>
    <source>
        <strain evidence="5">A484AB</strain>
    </source>
</reference>
<dbReference type="EMBL" id="CACRXK020000850">
    <property type="protein sequence ID" value="CAB3985281.1"/>
    <property type="molecule type" value="Genomic_DNA"/>
</dbReference>
<evidence type="ECO:0000256" key="3">
    <source>
        <dbReference type="ARBA" id="ARBA00022833"/>
    </source>
</evidence>
<organism evidence="5 6">
    <name type="scientific">Paramuricea clavata</name>
    <name type="common">Red gorgonian</name>
    <name type="synonym">Violescent sea-whip</name>
    <dbReference type="NCBI Taxonomy" id="317549"/>
    <lineage>
        <taxon>Eukaryota</taxon>
        <taxon>Metazoa</taxon>
        <taxon>Cnidaria</taxon>
        <taxon>Anthozoa</taxon>
        <taxon>Octocorallia</taxon>
        <taxon>Malacalcyonacea</taxon>
        <taxon>Plexauridae</taxon>
        <taxon>Paramuricea</taxon>
    </lineage>
</organism>
<feature type="region of interest" description="Disordered" evidence="4">
    <location>
        <begin position="270"/>
        <end position="322"/>
    </location>
</feature>
<keyword evidence="6" id="KW-1185">Reference proteome</keyword>
<dbReference type="SUPFAM" id="SSF57667">
    <property type="entry name" value="beta-beta-alpha zinc fingers"/>
    <property type="match status" value="2"/>
</dbReference>
<dbReference type="Gene3D" id="3.30.160.60">
    <property type="entry name" value="Classic Zinc Finger"/>
    <property type="match status" value="3"/>
</dbReference>
<evidence type="ECO:0000256" key="2">
    <source>
        <dbReference type="ARBA" id="ARBA00022771"/>
    </source>
</evidence>
<gene>
    <name evidence="5" type="ORF">PACLA_8A049769</name>
</gene>
<keyword evidence="2" id="KW-0863">Zinc-finger</keyword>
<evidence type="ECO:0000256" key="4">
    <source>
        <dbReference type="SAM" id="MobiDB-lite"/>
    </source>
</evidence>
<dbReference type="PANTHER" id="PTHR33206">
    <property type="entry name" value="PROTEIN CBG10425"/>
    <property type="match status" value="1"/>
</dbReference>
<dbReference type="FunFam" id="3.30.160.60:FF:000446">
    <property type="entry name" value="Zinc finger protein"/>
    <property type="match status" value="1"/>
</dbReference>
<dbReference type="OrthoDB" id="2160826at2759"/>
<accession>A0A6S7GK67</accession>
<dbReference type="FunFam" id="3.30.160.60:FF:002343">
    <property type="entry name" value="Zinc finger protein 33A"/>
    <property type="match status" value="1"/>
</dbReference>
<dbReference type="PROSITE" id="PS50157">
    <property type="entry name" value="ZINC_FINGER_C2H2_2"/>
    <property type="match status" value="4"/>
</dbReference>
<dbReference type="GO" id="GO:0008270">
    <property type="term" value="F:zinc ion binding"/>
    <property type="evidence" value="ECO:0007669"/>
    <property type="project" value="UniProtKB-KW"/>
</dbReference>
<sequence length="1608" mass="187893">MSTRSEVITMPVVMKDEKKYAECVDVLDQLEKWTHEIYSAADLCSPEPESSNEITPVITAHSRPDQPASHVPPAATESDPLHGVKIPCYGDQLTRVRFAGAKDLRAGCHSPKQRRDQFMSELENDEVNRQLCAVDTFSWSPETQEQILAEWNDWQNESEKSGLCCSECGKTFTRSNDLKRHTRRIHTGERPFKCIECGKDFASRNKLKRHEKIHKEKSLECHRCHKKFNRKDKLNDHIKTHEKRGAEREYTCGECGEVFRNIFPFQAHQHDVHQVGRGKRTKTSTGRTKRQRNDEPEPPRPSTSVNEGASTSTVQSSTKCEALDKNKESGVISIGPQPFPQDPLLPPSNLPSQLHRDHWRAIRTRQSRGNRVQDWYNYRLSSANMGQLVNDIDRIFEDQTTVFKLNLSFGFVLFNNETQQMQYHHPSANNNRVFDSPFQIHNREDLVQVRRALENIDIHEWARQQRPNSKWIVMDFTNVTFYVTKLRDHPIGRSVRLPKYVLESRAIVSLDCDDNTGLPYEDKLCFFRCLALHRGCHPKNLERDTHHYYEQYSEDDEFDGVTLEELPELEKLFELNIYVYRLTELHDEDNDTTSIVAQLIQRSHRRYANSMYLNLYGSHFSYIKNLAMYSKSYCCCKCDKMWKTAKALNQHERTCEATIRHIFPGGAYRVPQTIFDLLADEGIEIPDDLKYFPYRATFDFECYFKRETEHPRNTAKLMWEAEHIPLSVSVCSNVPGYDQPKCFVSSGSTSEMIQQFVEYLVEVSQESYGLLLDQFSDVFRQIDERVNEVGENEVMEVVAGEDNEQNTEEQMIEEMVGCLMGLNDEVSEDEDEVDKDKDVEERDVVHPLLKLQDKLSEYLQELPILGFNSGKYDINAAKNPFFSHLVKHEQVKFVIKRNNNHMCLKTQHLKFLDITNYLAPGFSYEQFLKAYECSQTKGYFPYEWVDSLDKLNHCSLPPRETFHSTLSGTDITDEQYEYCQGVWDEQNMTTFRDFLVWYNNLDVVPFLEAIDKMSNFWQERNIDMFKDGVSVPGLTMKYLFSNIPGTYFSLFSEKDKDMYYSMKDNNVGGPSIIFNRYHEKEKSSIRKEEMRARGKESKPCKNVVGYDANALYLWAIMQDMPTGQYTRRLEEDGFKKRWSGKMAIEWLEWQAYSRGISIRHEYNNTEKRIGTRRLPVDGLTVLHFILIGCYWHGHNCHLNEGKEVNEKRDKPMKELLEETQRNSAYIKKQGFNLVECWECEWREMKKRNTALQRFIATQLRRPLDKVKTMTTRSIVNAVKNDTLFGCVECDIHVPESLREYFKEMCPIFKNTEIRREDIGEFMKSYAEENNIMPRPRRSLIGSMIGKKIMLATPLLKWYLEHGLEVTHVYQIVEYTPKPCFKPFGDAVSDDRRAGDAGPSKAIIADTMKLVGNSSYGKTITNKERHRKVDYCYDDEVSELINSPFYRQMNVIDDDTYEVESAKKKIKLDLPLQVGFFVYQYAKLRMLQFYYDCLDTYLDRSDYEPGLREAFENDKCNWFPRSDTTEHAKYDRRKPGLFKVEWEGDGIVSLCSKTYYCLGENDKYSCKGVNKKNNVINKDKYLEGIYDKIRFHAGLQNLGKSLQSKKILN</sequence>
<feature type="compositionally biased region" description="Polar residues" evidence="4">
    <location>
        <begin position="302"/>
        <end position="319"/>
    </location>
</feature>
<dbReference type="PROSITE" id="PS00028">
    <property type="entry name" value="ZINC_FINGER_C2H2_1"/>
    <property type="match status" value="4"/>
</dbReference>
<dbReference type="SMART" id="SM00355">
    <property type="entry name" value="ZnF_C2H2"/>
    <property type="match status" value="4"/>
</dbReference>
<keyword evidence="3" id="KW-0862">Zinc</keyword>
<keyword evidence="1" id="KW-0479">Metal-binding</keyword>
<dbReference type="Proteomes" id="UP001152795">
    <property type="component" value="Unassembled WGS sequence"/>
</dbReference>
<dbReference type="InterPro" id="IPR036236">
    <property type="entry name" value="Znf_C2H2_sf"/>
</dbReference>
<name>A0A6S7GK67_PARCT</name>
<dbReference type="InterPro" id="IPR013087">
    <property type="entry name" value="Znf_C2H2_type"/>
</dbReference>
<dbReference type="InterPro" id="IPR043502">
    <property type="entry name" value="DNA/RNA_pol_sf"/>
</dbReference>